<dbReference type="InterPro" id="IPR036691">
    <property type="entry name" value="Endo/exonu/phosph_ase_sf"/>
</dbReference>
<dbReference type="SUPFAM" id="SSF56091">
    <property type="entry name" value="DNA ligase/mRNA capping enzyme, catalytic domain"/>
    <property type="match status" value="1"/>
</dbReference>
<feature type="region of interest" description="Disordered" evidence="11">
    <location>
        <begin position="1233"/>
        <end position="1278"/>
    </location>
</feature>
<keyword evidence="9" id="KW-0863">Zinc-finger</keyword>
<dbReference type="InterPro" id="IPR002938">
    <property type="entry name" value="FAD-bd"/>
</dbReference>
<dbReference type="CDD" id="cd00063">
    <property type="entry name" value="FN3"/>
    <property type="match status" value="1"/>
</dbReference>
<keyword evidence="2" id="KW-0489">Methyltransferase</keyword>
<proteinExistence type="predicted"/>
<feature type="compositionally biased region" description="Basic and acidic residues" evidence="11">
    <location>
        <begin position="1235"/>
        <end position="1247"/>
    </location>
</feature>
<keyword evidence="7" id="KW-0560">Oxidoreductase</keyword>
<keyword evidence="8" id="KW-0040">ANK repeat</keyword>
<dbReference type="InterPro" id="IPR008854">
    <property type="entry name" value="TPMT"/>
</dbReference>
<sequence>MNALRRKLQAFAMAARRWTVSLHQRLRLLISQSACRPRGAPLQSRAVPWQRSVVHAGASSSQSDGEASWALLCAAAGAGAVAMATAKDARSSANCYFEPAPDGGVDRLKRWSQVYWNLPSGSSPSFHHTEVSSHLEKHLAQWSKGMFPDETKAGPLRKVLVPLCGKSVDMPYLCELGFGVVGVEGIPRAILEFKAEHQIRVKGMKSKLPFAKDEQGWREGTTFHPASQFAGARSGQSFKTGDQGLGYYSERPAVWRGKVNLGRRHVPLHLIEGDMLEVTPELVAASTFVTDGRFDLVYDCDALVSLPPDCWKQYAAGLSSLLRVGGRILLVVVQYDQDKLPYARNRINPPPFSVTREHIKGLFPDSRWSVSTLETEPCDEDFARYLENRLRSLTEEPTRRHLPAAHLSPLLAGRSAPKAGEVPKTNLRASSCGTPSRVRGKVAGLGPSGTIVVGGDGTFRPLPAKRALTDGDDTSGAEKFRVTTVFAADGRYVHLRKPTEGPGGKKSLSPPRPSPSQTRCVDTVAALAPEAQPQASQARSGCGAVWTVQKGGCIEVRMPQTVRGSDPAVCQPDSGSTFPSESWLDSRLAKNARAQPLHWGQRIVQTRDRQEQDLEDNAPSASLEVKISKRSPSSFKESSASLKIKAPSMQTLDRIIMDSVDGLVAEMSPVRQTRNPVRSPAKSPDVRPRRPTREQPPWRPGGPQKPLSSSGSHNKPLPGPKLAMARPKTSVPRSAESSARGKKLEWLGLSMPMDSVRRNTDGGFPGQRHKAQFALPDGALARTTEACFADSGTSLEGLAGPRLPLVPSWEARKKVAEEARKKTARDLERRRRLEALAVATRRREERRRKLQIQARRLQVLRQKALEAEQEPEDAEDAEKMPHESPKAWQCVCGFSNRPTNSVCGGTGPLGCKAPRSPVGADVNVDDVEKDGDLPPRRPGTLRLATYNIHFGKNLQQARMHAIAQALMLTDPDIIALQEVTDALLPLLMRHLGADCWQVLPQMPSNPEDMFVFESNHFTALLVRKPLRVFGTGCVRFERTAMARLSTASQMLWYAQVMQDFAHESNDQWCPVPCARGLCNLTELMLEKGCEAAAWLGDMNWTAQQAEMSLEPGWIDLWAELQRGRVGSTYHANQGKYCALRARMDRVLATGVNVHDSYITRIGVEELKDIACYPSDHYGLFAALALAPADWCPRESDPPPQHMGSGLLALELFWLTVGPSSAVFILGRSVDDEDATPVHKHQDGERTIRFMPCDDSSVGSDAERSESSESSQDECDDLRDPIPVRLPAWYPYEAPLSCSSSCGFNDTGVRPLSHLLPAAPVARCTGLDKVSVTWQLENTRLLDYTWQVRVRSTAADSEWQKVDLDSGRVESSRLSAMSWKHRACIVQRGLKVLSFCVEEGRKSQRPVPGTVISHYPGLVTVDFELIDRVVVRQRVPQDWVLLAATSREIKDVAWSLVEHRRRFGQGAAGRRLWRVAKNKVYERIIRTHRQCAVLWSQQVRLPAPGSRVTLNCAMGVQVDADEKEDLSPDRSFASRGSRTAVPSISSWWPVVLPVEESKDLRSGTDRPEELCTRADLKVSLEPYPRIQVVPRHWICEDLPESERAKKNICPGQGVLSYYASSTGPDGEGEVWGAHPEPREAGDVTLQFGGAHLTEKPDDESFAQAYSFGSREVLHRSERAVRGQVLRELISPAEVYVYLQCMDRRKPVRIPLASIWSVQQAEPTRKVRKRRKVLEWLVLRHARDRPAEVVARQGSSAGLYNPVYGYLWDEAIQLTPGVKVSFFSLPGRGDATTASVASVASPAFRRLSTGIVLRTVAKVSHYEIMFEEVVPEERWISSFNVGMHLQSDGSVERRLVVRLVELLLSQIQGSGRRKYRFRIACRRSANKRLSWWSVVASMAVAWRGGFSRGKAVASPLSLSPAVARLPDLPRRQPLRRKCHSKMRWNPFWTASAAALLTRRQVRTKSSVTAFGTALTRMSGTIVARTSDDRSSSEGQYAWAEGVLDEVPLRPAYLVERLAPALPQAGDLAEASSYAARLLGELSLEVAHILTLPAVQRDARLDGLMDLSPIPADIARGREQRRRLHQALENMVRWFLHDPGSYLDVSGGASTDELRTFAAAAIVRKRALRKLSQSNVAFSTRPPSDVIPSSDEEPDVDAAAVHGLKQWSKAFKEWCFEAVERYFLLDPGVRAGWLTGGRSERSRVSILTGELRKAIAAKRLEGSFPLVQEEFVDLIRQLADRVLVHRPRVLDVGSCNNYFGRLHGEALEVTAVDMAPGHHSVLRCNFLELPISRDGFELEPLGPGFEAKSLPAGHFDVVIMALFFSILPSSEARGIAAAKARQLLKTTPGLGLLIIADTKGTVGRYADSEARTSAWVAAVEANGFQLARDPQLHLSKEHVKGRPGYWQRAFCWTFVTAPPAESYAPTAIPFLSDARPRRIPPERLQAQQRRQAKKRAREQKAQLKELAKKAKTSHNVLELETVSQRKIVAISLGCVEGSSPTFQSQHYSPMSVPRLRRPAVTIHDIPDELEEIEVSIGLSSTSGGDYVSWSGPSKPCRVLKVKKPLLPPLPPVLTVLSINRAQVRWVLPKDPAPICFRLRMREKGSQDWCFVDSFGHARDEDTTLAWRSRLVPLVEDLWVSAFGDFDNRKSSTPGAARVRKVDPSGSVEIDFVEPQEDFCIGGAPPSALACTQCSQKLGGSQEETHTIPFAWIELFLCNKSFDQAGVSAMPLRIERVSRKRLCLLVLQARRATGRDDALPCARGPPVRRKAFRTPWGSGRGPNGRLAEFKVPRQKVQQRRPKCSPLQRMYRVPSLRNIAKLIRGGPVCGDVFWDEYTDSDVDSEEDVLLPCGLGANEAVSMMHRELTPEDYEKLCKLDEAIPNRSTLQEGEVELLPRVRLRGQAGECGVCLSPLAGEAVQLPCSHLFHEPCIKKWLTAEQAVWVADGKSYLKGTPLASRIEEKQARFERMGGRPSVALLQIDGDETVQARLLELFWQSDTRANRLDQMRRIAMDSLLGSTANDGQEEVEVQDEEDDDPADAADMDMDGGYARGKRMQRLRRLHRTLFFARQMQIPDWMLVPPGDLAERWLVLAKPEGDRCLLLSDGGRVQVRQKNGLILEKFTDSRFPRGLTILDAVCIEGPRSQKPVKNQMQDDSGLGQAMEQPSVEEPTSPIDDALQSEGDDTMDGGAQGGKSSGKARRRRPTGNRKYAICDVLVWGDMDMACTEAEFRLFWLQSRFEEMPEKPPRRARPLQLVHALPATPECIRDLYSKDFGYPKDSLMFLHREGRYQISEAVTPVAKLWRDRHLSRFVVDTPDEKGQDLPSKQSVVLEVRGGGRLRTADRHLVAQCREEDLEKLQGQAKNKSLVRCDIEAIDVVNRCLQVVNDKQWTEILTTKATVSKVQLTAHEIVGLRAEVGYEVSVQALTKGGWTDWSMPGSIQMPRIGYEQEQLVSERKANALYRADLLPQAAYKEYERCWDSVEECLTADRLERIQQVLNAKKDLAQEFDLELSRWLVDMEGPIRESSRMLEAEARVLLRDLVNRKANLNYRDQATGRVALTYACEYGWKVKPGIIEELLQLRADVDSMNDARNTALGIAASGGHETIVEVLLQHGADATVVSLQGETALLRARTFRGMTTAKIQGISRCRELLRQSRLPWESFEAAVANLADDPPAAARAFLELAFPGGPSTMFVADKEVKRISKHDKLRLYEQICEIRDVDDGGYEEAERRGRFCAQRLLLPQVRAASLQQPPNKECNYFARYLLHSGIMRWCLPEAKKLASELLAHYAKELQARRLALKKLPKLTQEAELFLGSRPKFAGRSLHQWHAHDDLPWLTQQNVVGTFEALVHSGAVVSMELANHCGADLNLLTIAEHLWLKRYAFLAPSHLICSQPCALPRGCELPSVFKQLHLTHCLAVALAIVGLRAAMRLGSTGDDTSFSLPQAQRAAAAGMVATLLASSPGPVLAEDAGLTSLEKEIAARDAGIVRLQAEKKKPKLKLNEVEKLEKEELQTARATEQLKEKRIIEEERKAKQQALEAEKREKAQIEKQEKEAKAKIDKEYEAEKQKIEREEKKAIEEARRIEKDEKKAARALEKQALSKAKAESDRLAAEEKSEAAFNAATEKAETAILAAEQKSEEALKAALEKAEKARVEVVEKSELLEKAAAERSEVAIDQATETAEKAEKDAVFEEEKVEQEVVEAVDAIEKEELIEENAILETLKDTLSSAWQVAAPIVIPGVFLAVYAVIASFFSKAPEPCLGTESEDVRKMMGRLERPKKAKATLDPWTDGGKMAVGASAAGAVLAMMSSSPTLGFVSASSVPSLRGSLAPQTTQSGLQAVQPRMKPAVQGYSALSSPGALVLGAALGVAGGMHQRLRKIRLQAQAKPSEISGANPLKVVVAGGGVGGLLLAKALSKEPTIKVTVLEQASAFQRFGGPIQLASNALSVIRDVDAELFEELMKRFTFTGYRKNGLVDALRTEWYCTFDAMKDSAEMYDLPYTGVVDRPDLQEIMLQALPEGVLVNATKVVGYEKLPNYEGVNIKTEDGTEYKADVLIGADGIWSATRAQMWNEDQKGPNSGCTYSGYIVFAGETIYKPDDYFDVGYKVYMGPKRYFVTSDVGRGRIQWYAFVAVGEGEEVPSDSLEKREYVKAAFQGWSSQIADLLDATPVNSLEDRSLYDRPPSVLKSWADGPVALLGDACHAMMPNLGQGGGQAMEDAHCIWQKLKDLTDRSQVPGALSDYYGARILRASAVQGLSRIASDILLGTFTFPWKASEGLSAPYGKGRGDFTYEGVVVNYLRHILPAAFTAQFTFLYSFHPFKWTTQEVKKLVGEVMDRHKVDANTAWTKRQEAVEKGEVEKFEEECKQESFFQLAAQTAAQIK</sequence>
<keyword evidence="6" id="KW-0274">FAD</keyword>
<dbReference type="Proteomes" id="UP000186817">
    <property type="component" value="Unassembled WGS sequence"/>
</dbReference>
<dbReference type="InterPro" id="IPR001841">
    <property type="entry name" value="Znf_RING"/>
</dbReference>
<feature type="coiled-coil region" evidence="10">
    <location>
        <begin position="2443"/>
        <end position="2477"/>
    </location>
</feature>
<feature type="region of interest" description="Disordered" evidence="11">
    <location>
        <begin position="415"/>
        <end position="443"/>
    </location>
</feature>
<dbReference type="InterPro" id="IPR013083">
    <property type="entry name" value="Znf_RING/FYVE/PHD"/>
</dbReference>
<feature type="region of interest" description="Disordered" evidence="11">
    <location>
        <begin position="607"/>
        <end position="642"/>
    </location>
</feature>
<dbReference type="GO" id="GO:0071949">
    <property type="term" value="F:FAD binding"/>
    <property type="evidence" value="ECO:0007669"/>
    <property type="project" value="InterPro"/>
</dbReference>
<feature type="repeat" description="ANK" evidence="8">
    <location>
        <begin position="3587"/>
        <end position="3619"/>
    </location>
</feature>
<dbReference type="InterPro" id="IPR005135">
    <property type="entry name" value="Endo/exonuclease/phosphatase"/>
</dbReference>
<dbReference type="SUPFAM" id="SSF48403">
    <property type="entry name" value="Ankyrin repeat"/>
    <property type="match status" value="1"/>
</dbReference>
<keyword evidence="3" id="KW-0285">Flavoprotein</keyword>
<accession>A0A1Q9F2I6</accession>
<feature type="compositionally biased region" description="Acidic residues" evidence="11">
    <location>
        <begin position="3020"/>
        <end position="3042"/>
    </location>
</feature>
<dbReference type="SUPFAM" id="SSF57850">
    <property type="entry name" value="RING/U-box"/>
    <property type="match status" value="1"/>
</dbReference>
<keyword evidence="4" id="KW-0808">Transferase</keyword>
<feature type="compositionally biased region" description="Basic and acidic residues" evidence="11">
    <location>
        <begin position="684"/>
        <end position="693"/>
    </location>
</feature>
<dbReference type="InterPro" id="IPR036188">
    <property type="entry name" value="FAD/NAD-bd_sf"/>
</dbReference>
<dbReference type="Pfam" id="PF03372">
    <property type="entry name" value="Exo_endo_phos"/>
    <property type="match status" value="1"/>
</dbReference>
<feature type="coiled-coil region" evidence="10">
    <location>
        <begin position="4128"/>
        <end position="4198"/>
    </location>
</feature>
<dbReference type="Gene3D" id="3.50.50.60">
    <property type="entry name" value="FAD/NAD(P)-binding domain"/>
    <property type="match status" value="1"/>
</dbReference>
<name>A0A1Q9F2I6_SYMMI</name>
<dbReference type="InterPro" id="IPR036770">
    <property type="entry name" value="Ankyrin_rpt-contain_sf"/>
</dbReference>
<dbReference type="CDD" id="cd02440">
    <property type="entry name" value="AdoMet_MTases"/>
    <property type="match status" value="1"/>
</dbReference>
<evidence type="ECO:0000256" key="7">
    <source>
        <dbReference type="ARBA" id="ARBA00023002"/>
    </source>
</evidence>
<organism evidence="13 14">
    <name type="scientific">Symbiodinium microadriaticum</name>
    <name type="common">Dinoflagellate</name>
    <name type="synonym">Zooxanthella microadriatica</name>
    <dbReference type="NCBI Taxonomy" id="2951"/>
    <lineage>
        <taxon>Eukaryota</taxon>
        <taxon>Sar</taxon>
        <taxon>Alveolata</taxon>
        <taxon>Dinophyceae</taxon>
        <taxon>Suessiales</taxon>
        <taxon>Symbiodiniaceae</taxon>
        <taxon>Symbiodinium</taxon>
    </lineage>
</organism>
<dbReference type="PROSITE" id="PS50088">
    <property type="entry name" value="ANK_REPEAT"/>
    <property type="match status" value="1"/>
</dbReference>
<dbReference type="Gene3D" id="3.30.470.30">
    <property type="entry name" value="DNA ligase/mRNA capping enzyme"/>
    <property type="match status" value="1"/>
</dbReference>
<dbReference type="Pfam" id="PF21974">
    <property type="entry name" value="SPN1_m3Gcap_bd"/>
    <property type="match status" value="1"/>
</dbReference>
<dbReference type="Gene3D" id="3.40.50.150">
    <property type="entry name" value="Vaccinia Virus protein VP39"/>
    <property type="match status" value="2"/>
</dbReference>
<keyword evidence="9" id="KW-0862">Zinc</keyword>
<dbReference type="CDD" id="cd16448">
    <property type="entry name" value="RING-H2"/>
    <property type="match status" value="1"/>
</dbReference>
<dbReference type="GO" id="GO:0032259">
    <property type="term" value="P:methylation"/>
    <property type="evidence" value="ECO:0007669"/>
    <property type="project" value="UniProtKB-KW"/>
</dbReference>
<dbReference type="GO" id="GO:0008757">
    <property type="term" value="F:S-adenosylmethionine-dependent methyltransferase activity"/>
    <property type="evidence" value="ECO:0007669"/>
    <property type="project" value="InterPro"/>
</dbReference>
<dbReference type="InterPro" id="IPR029063">
    <property type="entry name" value="SAM-dependent_MTases_sf"/>
</dbReference>
<gene>
    <name evidence="13" type="ORF">AK812_SmicGene2030</name>
</gene>
<evidence type="ECO:0000256" key="5">
    <source>
        <dbReference type="ARBA" id="ARBA00022691"/>
    </source>
</evidence>
<dbReference type="EMBL" id="LSRX01000022">
    <property type="protein sequence ID" value="OLQ13898.1"/>
    <property type="molecule type" value="Genomic_DNA"/>
</dbReference>
<feature type="region of interest" description="Disordered" evidence="11">
    <location>
        <begin position="494"/>
        <end position="519"/>
    </location>
</feature>
<dbReference type="GO" id="GO:0016491">
    <property type="term" value="F:oxidoreductase activity"/>
    <property type="evidence" value="ECO:0007669"/>
    <property type="project" value="UniProtKB-KW"/>
</dbReference>
<dbReference type="SMART" id="SM00248">
    <property type="entry name" value="ANK"/>
    <property type="match status" value="2"/>
</dbReference>
<evidence type="ECO:0000256" key="10">
    <source>
        <dbReference type="SAM" id="Coils"/>
    </source>
</evidence>
<protein>
    <submittedName>
        <fullName evidence="13">Zeaxanthin epoxidase, chloroplastic</fullName>
    </submittedName>
</protein>
<evidence type="ECO:0000256" key="2">
    <source>
        <dbReference type="ARBA" id="ARBA00022603"/>
    </source>
</evidence>
<dbReference type="PROSITE" id="PS50297">
    <property type="entry name" value="ANK_REP_REGION"/>
    <property type="match status" value="1"/>
</dbReference>
<dbReference type="Pfam" id="PF05724">
    <property type="entry name" value="TPMT"/>
    <property type="match status" value="2"/>
</dbReference>
<keyword evidence="5" id="KW-0949">S-adenosyl-L-methionine</keyword>
<dbReference type="SUPFAM" id="SSF49265">
    <property type="entry name" value="Fibronectin type III"/>
    <property type="match status" value="1"/>
</dbReference>
<comment type="cofactor">
    <cofactor evidence="1">
        <name>FAD</name>
        <dbReference type="ChEBI" id="CHEBI:57692"/>
    </cofactor>
</comment>
<dbReference type="Gene3D" id="1.25.40.20">
    <property type="entry name" value="Ankyrin repeat-containing domain"/>
    <property type="match status" value="1"/>
</dbReference>
<evidence type="ECO:0000313" key="14">
    <source>
        <dbReference type="Proteomes" id="UP000186817"/>
    </source>
</evidence>
<feature type="domain" description="RING-type" evidence="12">
    <location>
        <begin position="2903"/>
        <end position="2931"/>
    </location>
</feature>
<dbReference type="Gene3D" id="3.30.40.10">
    <property type="entry name" value="Zinc/RING finger domain, C3HC4 (zinc finger)"/>
    <property type="match status" value="1"/>
</dbReference>
<dbReference type="PROSITE" id="PS50089">
    <property type="entry name" value="ZF_RING_2"/>
    <property type="match status" value="1"/>
</dbReference>
<dbReference type="InterPro" id="IPR002110">
    <property type="entry name" value="Ankyrin_rpt"/>
</dbReference>
<evidence type="ECO:0000256" key="9">
    <source>
        <dbReference type="PROSITE-ProRule" id="PRU00175"/>
    </source>
</evidence>
<dbReference type="CDD" id="cd06503">
    <property type="entry name" value="ATP-synt_Fo_b"/>
    <property type="match status" value="1"/>
</dbReference>
<feature type="region of interest" description="Disordered" evidence="11">
    <location>
        <begin position="3017"/>
        <end position="3044"/>
    </location>
</feature>
<dbReference type="SUPFAM" id="SSF53335">
    <property type="entry name" value="S-adenosyl-L-methionine-dependent methyltransferases"/>
    <property type="match status" value="2"/>
</dbReference>
<dbReference type="Pfam" id="PF12796">
    <property type="entry name" value="Ank_2"/>
    <property type="match status" value="1"/>
</dbReference>
<dbReference type="Pfam" id="PF01494">
    <property type="entry name" value="FAD_binding_3"/>
    <property type="match status" value="1"/>
</dbReference>
<dbReference type="OrthoDB" id="655030at2759"/>
<keyword evidence="14" id="KW-1185">Reference proteome</keyword>
<feature type="region of interest" description="Disordered" evidence="11">
    <location>
        <begin position="3141"/>
        <end position="3200"/>
    </location>
</feature>
<dbReference type="Pfam" id="PF13639">
    <property type="entry name" value="zf-RING_2"/>
    <property type="match status" value="1"/>
</dbReference>
<evidence type="ECO:0000313" key="13">
    <source>
        <dbReference type="EMBL" id="OLQ13898.1"/>
    </source>
</evidence>
<evidence type="ECO:0000256" key="8">
    <source>
        <dbReference type="PROSITE-ProRule" id="PRU00023"/>
    </source>
</evidence>
<evidence type="ECO:0000256" key="6">
    <source>
        <dbReference type="ARBA" id="ARBA00022827"/>
    </source>
</evidence>
<dbReference type="InterPro" id="IPR003961">
    <property type="entry name" value="FN3_dom"/>
</dbReference>
<dbReference type="PANTHER" id="PTHR46496">
    <property type="match status" value="1"/>
</dbReference>
<dbReference type="SUPFAM" id="SSF51905">
    <property type="entry name" value="FAD/NAD(P)-binding domain"/>
    <property type="match status" value="1"/>
</dbReference>
<feature type="region of interest" description="Disordered" evidence="11">
    <location>
        <begin position="667"/>
        <end position="743"/>
    </location>
</feature>
<keyword evidence="9" id="KW-0479">Metal-binding</keyword>
<comment type="caution">
    <text evidence="13">The sequence shown here is derived from an EMBL/GenBank/DDBJ whole genome shotgun (WGS) entry which is preliminary data.</text>
</comment>
<evidence type="ECO:0000256" key="1">
    <source>
        <dbReference type="ARBA" id="ARBA00001974"/>
    </source>
</evidence>
<dbReference type="Gene3D" id="3.60.10.10">
    <property type="entry name" value="Endonuclease/exonuclease/phosphatase"/>
    <property type="match status" value="1"/>
</dbReference>
<dbReference type="SUPFAM" id="SSF56219">
    <property type="entry name" value="DNase I-like"/>
    <property type="match status" value="1"/>
</dbReference>
<evidence type="ECO:0000259" key="12">
    <source>
        <dbReference type="PROSITE" id="PS50089"/>
    </source>
</evidence>
<dbReference type="InterPro" id="IPR047857">
    <property type="entry name" value="Snurportin1_C"/>
</dbReference>
<dbReference type="InterPro" id="IPR036116">
    <property type="entry name" value="FN3_sf"/>
</dbReference>
<feature type="compositionally biased region" description="Basic and acidic residues" evidence="11">
    <location>
        <begin position="4082"/>
        <end position="4092"/>
    </location>
</feature>
<dbReference type="PRINTS" id="PR00420">
    <property type="entry name" value="RNGMNOXGNASE"/>
</dbReference>
<evidence type="ECO:0000256" key="11">
    <source>
        <dbReference type="SAM" id="MobiDB-lite"/>
    </source>
</evidence>
<reference evidence="13 14" key="1">
    <citation type="submission" date="2016-02" db="EMBL/GenBank/DDBJ databases">
        <title>Genome analysis of coral dinoflagellate symbionts highlights evolutionary adaptations to a symbiotic lifestyle.</title>
        <authorList>
            <person name="Aranda M."/>
            <person name="Li Y."/>
            <person name="Liew Y.J."/>
            <person name="Baumgarten S."/>
            <person name="Simakov O."/>
            <person name="Wilson M."/>
            <person name="Piel J."/>
            <person name="Ashoor H."/>
            <person name="Bougouffa S."/>
            <person name="Bajic V.B."/>
            <person name="Ryu T."/>
            <person name="Ravasi T."/>
            <person name="Bayer T."/>
            <person name="Micklem G."/>
            <person name="Kim H."/>
            <person name="Bhak J."/>
            <person name="Lajeunesse T.C."/>
            <person name="Voolstra C.R."/>
        </authorList>
    </citation>
    <scope>NUCLEOTIDE SEQUENCE [LARGE SCALE GENOMIC DNA]</scope>
    <source>
        <strain evidence="13 14">CCMP2467</strain>
    </source>
</reference>
<feature type="region of interest" description="Disordered" evidence="11">
    <location>
        <begin position="4082"/>
        <end position="4104"/>
    </location>
</feature>
<dbReference type="GO" id="GO:0008270">
    <property type="term" value="F:zinc ion binding"/>
    <property type="evidence" value="ECO:0007669"/>
    <property type="project" value="UniProtKB-KW"/>
</dbReference>
<evidence type="ECO:0000256" key="3">
    <source>
        <dbReference type="ARBA" id="ARBA00022630"/>
    </source>
</evidence>
<evidence type="ECO:0000256" key="4">
    <source>
        <dbReference type="ARBA" id="ARBA00022679"/>
    </source>
</evidence>
<keyword evidence="10" id="KW-0175">Coiled coil</keyword>
<dbReference type="PROSITE" id="PS51585">
    <property type="entry name" value="SAM_MT_TPMT"/>
    <property type="match status" value="1"/>
</dbReference>
<dbReference type="PANTHER" id="PTHR46496:SF1">
    <property type="entry name" value="ZEAXANTHIN EPOXIDASE, CHLOROPLASTIC"/>
    <property type="match status" value="1"/>
</dbReference>
<feature type="compositionally biased region" description="Low complexity" evidence="11">
    <location>
        <begin position="630"/>
        <end position="642"/>
    </location>
</feature>